<dbReference type="Pfam" id="PF11716">
    <property type="entry name" value="MDMPI_N"/>
    <property type="match status" value="1"/>
</dbReference>
<keyword evidence="4" id="KW-1185">Reference proteome</keyword>
<evidence type="ECO:0000259" key="2">
    <source>
        <dbReference type="Pfam" id="PF11716"/>
    </source>
</evidence>
<name>A0ABX8VGM6_9MYCO</name>
<organism evidence="3 4">
    <name type="scientific">Mycolicibacterium pallens</name>
    <dbReference type="NCBI Taxonomy" id="370524"/>
    <lineage>
        <taxon>Bacteria</taxon>
        <taxon>Bacillati</taxon>
        <taxon>Actinomycetota</taxon>
        <taxon>Actinomycetes</taxon>
        <taxon>Mycobacteriales</taxon>
        <taxon>Mycobacteriaceae</taxon>
        <taxon>Mycolicibacterium</taxon>
    </lineage>
</organism>
<gene>
    <name evidence="3" type="ORF">K0O64_29090</name>
</gene>
<feature type="domain" description="Mycothiol-dependent maleylpyruvate isomerase metal-binding" evidence="2">
    <location>
        <begin position="14"/>
        <end position="134"/>
    </location>
</feature>
<dbReference type="InterPro" id="IPR034660">
    <property type="entry name" value="DinB/YfiT-like"/>
</dbReference>
<evidence type="ECO:0000256" key="1">
    <source>
        <dbReference type="SAM" id="MobiDB-lite"/>
    </source>
</evidence>
<dbReference type="RefSeq" id="WP_096312588.1">
    <property type="nucleotide sequence ID" value="NZ_BAAAVX010000058.1"/>
</dbReference>
<evidence type="ECO:0000313" key="3">
    <source>
        <dbReference type="EMBL" id="QYL16952.1"/>
    </source>
</evidence>
<dbReference type="InterPro" id="IPR024344">
    <property type="entry name" value="MDMPI_metal-binding"/>
</dbReference>
<reference evidence="3 4" key="1">
    <citation type="submission" date="2021-07" db="EMBL/GenBank/DDBJ databases">
        <title>Whole genome sequencing of non-tuberculosis mycobacteria type-strains.</title>
        <authorList>
            <person name="Igarashi Y."/>
            <person name="Osugi A."/>
            <person name="Mitarai S."/>
        </authorList>
    </citation>
    <scope>NUCLEOTIDE SEQUENCE [LARGE SCALE GENOMIC DNA]</scope>
    <source>
        <strain evidence="3 4">JCM 16370</strain>
    </source>
</reference>
<dbReference type="NCBIfam" id="TIGR03083">
    <property type="entry name" value="maleylpyruvate isomerase family mycothiol-dependent enzyme"/>
    <property type="match status" value="1"/>
</dbReference>
<dbReference type="EMBL" id="CP080333">
    <property type="protein sequence ID" value="QYL16952.1"/>
    <property type="molecule type" value="Genomic_DNA"/>
</dbReference>
<dbReference type="InterPro" id="IPR017517">
    <property type="entry name" value="Maleyloyr_isom"/>
</dbReference>
<dbReference type="SUPFAM" id="SSF109854">
    <property type="entry name" value="DinB/YfiT-like putative metalloenzymes"/>
    <property type="match status" value="1"/>
</dbReference>
<dbReference type="Proteomes" id="UP000825367">
    <property type="component" value="Chromosome"/>
</dbReference>
<proteinExistence type="predicted"/>
<accession>A0ABX8VGM6</accession>
<dbReference type="Gene3D" id="1.20.120.450">
    <property type="entry name" value="dinb family like domain"/>
    <property type="match status" value="1"/>
</dbReference>
<dbReference type="InterPro" id="IPR017520">
    <property type="entry name" value="CHP03086"/>
</dbReference>
<evidence type="ECO:0000313" key="4">
    <source>
        <dbReference type="Proteomes" id="UP000825367"/>
    </source>
</evidence>
<feature type="compositionally biased region" description="Polar residues" evidence="1">
    <location>
        <begin position="197"/>
        <end position="206"/>
    </location>
</feature>
<dbReference type="NCBIfam" id="TIGR03086">
    <property type="entry name" value="TIGR03086 family metal-binding protein"/>
    <property type="match status" value="1"/>
</dbReference>
<feature type="region of interest" description="Disordered" evidence="1">
    <location>
        <begin position="197"/>
        <end position="216"/>
    </location>
</feature>
<sequence>MLTNEHRVAVLQSIDVVTTVRPTDLRRPTPCAGWDLADLLAHMTVQHRGFAAAARGHGADRDTWRAESVIDDVRRDPGRTYADAAHDVLDAFSAEGIDDAPFTLPEFGENAVFPGAIAMGFHFVDYVVHGWDVAASLDADYELSTDVLSAAMPLVLAIPDGDVRLLDSVPFASAIEPVDGAGELDRILRHLGRSPDFTSREASSATYRGPSAAAAR</sequence>
<protein>
    <submittedName>
        <fullName evidence="3">TIGR03086 family protein</fullName>
    </submittedName>
</protein>